<protein>
    <submittedName>
        <fullName evidence="2">Uncharacterized protein</fullName>
    </submittedName>
</protein>
<organism evidence="2 3">
    <name type="scientific">Pseudocercospora fuligena</name>
    <dbReference type="NCBI Taxonomy" id="685502"/>
    <lineage>
        <taxon>Eukaryota</taxon>
        <taxon>Fungi</taxon>
        <taxon>Dikarya</taxon>
        <taxon>Ascomycota</taxon>
        <taxon>Pezizomycotina</taxon>
        <taxon>Dothideomycetes</taxon>
        <taxon>Dothideomycetidae</taxon>
        <taxon>Mycosphaerellales</taxon>
        <taxon>Mycosphaerellaceae</taxon>
        <taxon>Pseudocercospora</taxon>
    </lineage>
</organism>
<evidence type="ECO:0000313" key="3">
    <source>
        <dbReference type="Proteomes" id="UP000660729"/>
    </source>
</evidence>
<sequence length="109" mass="12043">RDHRSTSLASSLLPRTLTEQRHNLTTNTLVSLAIVHTHLLGPTRPDSRPSKEPLPSHDTLITTLRHPQTQPAASHPPTPHPKTRSCIACAVLCFACAVLRRHFAHVKLC</sequence>
<evidence type="ECO:0000256" key="1">
    <source>
        <dbReference type="SAM" id="MobiDB-lite"/>
    </source>
</evidence>
<dbReference type="EMBL" id="JABCIY010000316">
    <property type="protein sequence ID" value="KAF7185569.1"/>
    <property type="molecule type" value="Genomic_DNA"/>
</dbReference>
<comment type="caution">
    <text evidence="2">The sequence shown here is derived from an EMBL/GenBank/DDBJ whole genome shotgun (WGS) entry which is preliminary data.</text>
</comment>
<name>A0A8H6R707_9PEZI</name>
<reference evidence="2" key="1">
    <citation type="submission" date="2020-04" db="EMBL/GenBank/DDBJ databases">
        <title>Draft genome resource of the tomato pathogen Pseudocercospora fuligena.</title>
        <authorList>
            <person name="Zaccaron A."/>
        </authorList>
    </citation>
    <scope>NUCLEOTIDE SEQUENCE</scope>
    <source>
        <strain evidence="2">PF001</strain>
    </source>
</reference>
<feature type="non-terminal residue" evidence="2">
    <location>
        <position position="1"/>
    </location>
</feature>
<feature type="compositionally biased region" description="Basic and acidic residues" evidence="1">
    <location>
        <begin position="45"/>
        <end position="55"/>
    </location>
</feature>
<gene>
    <name evidence="2" type="ORF">HII31_13066</name>
</gene>
<evidence type="ECO:0000313" key="2">
    <source>
        <dbReference type="EMBL" id="KAF7185569.1"/>
    </source>
</evidence>
<accession>A0A8H6R707</accession>
<keyword evidence="3" id="KW-1185">Reference proteome</keyword>
<dbReference type="AlphaFoldDB" id="A0A8H6R707"/>
<feature type="compositionally biased region" description="Polar residues" evidence="1">
    <location>
        <begin position="59"/>
        <end position="72"/>
    </location>
</feature>
<dbReference type="Proteomes" id="UP000660729">
    <property type="component" value="Unassembled WGS sequence"/>
</dbReference>
<proteinExistence type="predicted"/>
<feature type="region of interest" description="Disordered" evidence="1">
    <location>
        <begin position="40"/>
        <end position="83"/>
    </location>
</feature>